<name>A0A2A5B038_9GAMM</name>
<evidence type="ECO:0000259" key="15">
    <source>
        <dbReference type="PROSITE" id="PS51195"/>
    </source>
</evidence>
<dbReference type="SUPFAM" id="SSF52540">
    <property type="entry name" value="P-loop containing nucleoside triphosphate hydrolases"/>
    <property type="match status" value="1"/>
</dbReference>
<evidence type="ECO:0000256" key="2">
    <source>
        <dbReference type="ARBA" id="ARBA00022490"/>
    </source>
</evidence>
<gene>
    <name evidence="16" type="ORF">COA96_08485</name>
</gene>
<dbReference type="PROSITE" id="PS51194">
    <property type="entry name" value="HELICASE_CTER"/>
    <property type="match status" value="1"/>
</dbReference>
<sequence length="436" mass="48062">MTFKALGLYDSLLRAVEKTGYTEPTLIQQKAIPVILEGKDVMAAAQTGTGKTAAFTLPMLQLLSGRTNTKRNSMRALILTPTRELAAQIQESIITYGSNEKLRYGLVFGGVNINPQKRVLMKGLDILVATPGRLLDLYQQKCINFYDVEMLILDEADRMLDMGFIHDIKKIIALLPKQRQNLMFSATFSDDIRRLAKPICNNPVEIDVAPRNSTVDAISQKLYHVEKPDKADLLCEILQSNPGQTLVFSRTKHGANNLAKRLNRDNINSAAIHGNKSQAQRTKALDNFKTAKVQVLVATDIAARGIDIDQLATVVNFDLPHVPEDYVHRIGRTGRAGATGVAISLVSSEEHKQLRDIERLIKRPVPAGDSDEFTFALAEPLPSKRSPNKQNTRGHNKSGESRRPAHRRGKPSVSTGKKAASGNKWNSSRSRSAASA</sequence>
<dbReference type="SMART" id="SM00490">
    <property type="entry name" value="HELICc"/>
    <property type="match status" value="1"/>
</dbReference>
<dbReference type="CDD" id="cd18787">
    <property type="entry name" value="SF2_C_DEAD"/>
    <property type="match status" value="1"/>
</dbReference>
<dbReference type="GO" id="GO:0042255">
    <property type="term" value="P:ribosome assembly"/>
    <property type="evidence" value="ECO:0007669"/>
    <property type="project" value="UniProtKB-ARBA"/>
</dbReference>
<reference evidence="17" key="1">
    <citation type="submission" date="2017-08" db="EMBL/GenBank/DDBJ databases">
        <title>A dynamic microbial community with high functional redundancy inhabits the cold, oxic subseafloor aquifer.</title>
        <authorList>
            <person name="Tully B.J."/>
            <person name="Wheat C.G."/>
            <person name="Glazer B.T."/>
            <person name="Huber J.A."/>
        </authorList>
    </citation>
    <scope>NUCLEOTIDE SEQUENCE [LARGE SCALE GENOMIC DNA]</scope>
</reference>
<feature type="short sequence motif" description="Q motif" evidence="10">
    <location>
        <begin position="1"/>
        <end position="29"/>
    </location>
</feature>
<evidence type="ECO:0000256" key="9">
    <source>
        <dbReference type="ARBA" id="ARBA00074363"/>
    </source>
</evidence>
<dbReference type="PROSITE" id="PS00039">
    <property type="entry name" value="DEAD_ATP_HELICASE"/>
    <property type="match status" value="1"/>
</dbReference>
<dbReference type="GO" id="GO:0005829">
    <property type="term" value="C:cytosol"/>
    <property type="evidence" value="ECO:0007669"/>
    <property type="project" value="TreeGrafter"/>
</dbReference>
<dbReference type="InterPro" id="IPR001650">
    <property type="entry name" value="Helicase_C-like"/>
</dbReference>
<dbReference type="GO" id="GO:0003724">
    <property type="term" value="F:RNA helicase activity"/>
    <property type="evidence" value="ECO:0007669"/>
    <property type="project" value="UniProtKB-EC"/>
</dbReference>
<dbReference type="InterPro" id="IPR050079">
    <property type="entry name" value="DEAD_box_RNA_helicase"/>
</dbReference>
<dbReference type="Proteomes" id="UP000218327">
    <property type="component" value="Unassembled WGS sequence"/>
</dbReference>
<dbReference type="PROSITE" id="PS51195">
    <property type="entry name" value="Q_MOTIF"/>
    <property type="match status" value="1"/>
</dbReference>
<keyword evidence="4 11" id="KW-0378">Hydrolase</keyword>
<proteinExistence type="inferred from homology"/>
<comment type="caution">
    <text evidence="16">The sequence shown here is derived from an EMBL/GenBank/DDBJ whole genome shotgun (WGS) entry which is preliminary data.</text>
</comment>
<keyword evidence="6 11" id="KW-0067">ATP-binding</keyword>
<protein>
    <recommendedName>
        <fullName evidence="9">DEAD-box ATP-dependent RNA helicase RhpA</fullName>
        <ecNumber evidence="1">3.6.4.13</ecNumber>
    </recommendedName>
</protein>
<evidence type="ECO:0000313" key="17">
    <source>
        <dbReference type="Proteomes" id="UP000218327"/>
    </source>
</evidence>
<accession>A0A2A5B038</accession>
<dbReference type="InterPro" id="IPR011545">
    <property type="entry name" value="DEAD/DEAH_box_helicase_dom"/>
</dbReference>
<dbReference type="PANTHER" id="PTHR47959:SF13">
    <property type="entry name" value="ATP-DEPENDENT RNA HELICASE RHLE"/>
    <property type="match status" value="1"/>
</dbReference>
<feature type="compositionally biased region" description="Low complexity" evidence="12">
    <location>
        <begin position="427"/>
        <end position="436"/>
    </location>
</feature>
<feature type="domain" description="Helicase C-terminal" evidence="14">
    <location>
        <begin position="217"/>
        <end position="381"/>
    </location>
</feature>
<comment type="catalytic activity">
    <reaction evidence="8">
        <text>ATP + H2O = ADP + phosphate + H(+)</text>
        <dbReference type="Rhea" id="RHEA:13065"/>
        <dbReference type="ChEBI" id="CHEBI:15377"/>
        <dbReference type="ChEBI" id="CHEBI:15378"/>
        <dbReference type="ChEBI" id="CHEBI:30616"/>
        <dbReference type="ChEBI" id="CHEBI:43474"/>
        <dbReference type="ChEBI" id="CHEBI:456216"/>
        <dbReference type="EC" id="3.6.4.13"/>
    </reaction>
</comment>
<dbReference type="PANTHER" id="PTHR47959">
    <property type="entry name" value="ATP-DEPENDENT RNA HELICASE RHLE-RELATED"/>
    <property type="match status" value="1"/>
</dbReference>
<dbReference type="GO" id="GO:0005524">
    <property type="term" value="F:ATP binding"/>
    <property type="evidence" value="ECO:0007669"/>
    <property type="project" value="UniProtKB-KW"/>
</dbReference>
<keyword evidence="5 11" id="KW-0347">Helicase</keyword>
<feature type="region of interest" description="Disordered" evidence="12">
    <location>
        <begin position="378"/>
        <end position="436"/>
    </location>
</feature>
<dbReference type="EC" id="3.6.4.13" evidence="1"/>
<dbReference type="InterPro" id="IPR000629">
    <property type="entry name" value="RNA-helicase_DEAD-box_CS"/>
</dbReference>
<dbReference type="InterPro" id="IPR014001">
    <property type="entry name" value="Helicase_ATP-bd"/>
</dbReference>
<feature type="domain" description="DEAD-box RNA helicase Q" evidence="15">
    <location>
        <begin position="1"/>
        <end position="29"/>
    </location>
</feature>
<organism evidence="16 17">
    <name type="scientific">SAR86 cluster bacterium</name>
    <dbReference type="NCBI Taxonomy" id="2030880"/>
    <lineage>
        <taxon>Bacteria</taxon>
        <taxon>Pseudomonadati</taxon>
        <taxon>Pseudomonadota</taxon>
        <taxon>Gammaproteobacteria</taxon>
        <taxon>SAR86 cluster</taxon>
    </lineage>
</organism>
<dbReference type="GO" id="GO:0016787">
    <property type="term" value="F:hydrolase activity"/>
    <property type="evidence" value="ECO:0007669"/>
    <property type="project" value="UniProtKB-KW"/>
</dbReference>
<evidence type="ECO:0000256" key="11">
    <source>
        <dbReference type="RuleBase" id="RU000492"/>
    </source>
</evidence>
<keyword evidence="2" id="KW-0963">Cytoplasm</keyword>
<comment type="similarity">
    <text evidence="7 11">Belongs to the DEAD box helicase family.</text>
</comment>
<dbReference type="SMART" id="SM00487">
    <property type="entry name" value="DEXDc"/>
    <property type="match status" value="1"/>
</dbReference>
<evidence type="ECO:0000256" key="3">
    <source>
        <dbReference type="ARBA" id="ARBA00022741"/>
    </source>
</evidence>
<dbReference type="FunFam" id="3.40.50.300:FF:000108">
    <property type="entry name" value="ATP-dependent RNA helicase RhlE"/>
    <property type="match status" value="1"/>
</dbReference>
<dbReference type="Pfam" id="PF00270">
    <property type="entry name" value="DEAD"/>
    <property type="match status" value="1"/>
</dbReference>
<evidence type="ECO:0000313" key="16">
    <source>
        <dbReference type="EMBL" id="PCJ24862.1"/>
    </source>
</evidence>
<evidence type="ECO:0000256" key="7">
    <source>
        <dbReference type="ARBA" id="ARBA00038437"/>
    </source>
</evidence>
<evidence type="ECO:0000256" key="12">
    <source>
        <dbReference type="SAM" id="MobiDB-lite"/>
    </source>
</evidence>
<evidence type="ECO:0000259" key="13">
    <source>
        <dbReference type="PROSITE" id="PS51192"/>
    </source>
</evidence>
<dbReference type="Pfam" id="PF00271">
    <property type="entry name" value="Helicase_C"/>
    <property type="match status" value="1"/>
</dbReference>
<evidence type="ECO:0000256" key="1">
    <source>
        <dbReference type="ARBA" id="ARBA00012552"/>
    </source>
</evidence>
<evidence type="ECO:0000256" key="8">
    <source>
        <dbReference type="ARBA" id="ARBA00047984"/>
    </source>
</evidence>
<feature type="domain" description="Helicase ATP-binding" evidence="13">
    <location>
        <begin position="32"/>
        <end position="206"/>
    </location>
</feature>
<dbReference type="CDD" id="cd00268">
    <property type="entry name" value="DEADc"/>
    <property type="match status" value="1"/>
</dbReference>
<dbReference type="InterPro" id="IPR044742">
    <property type="entry name" value="DEAD/DEAH_RhlB"/>
</dbReference>
<evidence type="ECO:0000259" key="14">
    <source>
        <dbReference type="PROSITE" id="PS51194"/>
    </source>
</evidence>
<evidence type="ECO:0000256" key="5">
    <source>
        <dbReference type="ARBA" id="ARBA00022806"/>
    </source>
</evidence>
<dbReference type="AlphaFoldDB" id="A0A2A5B038"/>
<dbReference type="EMBL" id="NVVJ01000022">
    <property type="protein sequence ID" value="PCJ24862.1"/>
    <property type="molecule type" value="Genomic_DNA"/>
</dbReference>
<dbReference type="Gene3D" id="3.40.50.300">
    <property type="entry name" value="P-loop containing nucleotide triphosphate hydrolases"/>
    <property type="match status" value="2"/>
</dbReference>
<dbReference type="GO" id="GO:0003676">
    <property type="term" value="F:nucleic acid binding"/>
    <property type="evidence" value="ECO:0007669"/>
    <property type="project" value="InterPro"/>
</dbReference>
<dbReference type="InterPro" id="IPR027417">
    <property type="entry name" value="P-loop_NTPase"/>
</dbReference>
<evidence type="ECO:0000256" key="6">
    <source>
        <dbReference type="ARBA" id="ARBA00022840"/>
    </source>
</evidence>
<dbReference type="InterPro" id="IPR014014">
    <property type="entry name" value="RNA_helicase_DEAD_Q_motif"/>
</dbReference>
<evidence type="ECO:0000256" key="4">
    <source>
        <dbReference type="ARBA" id="ARBA00022801"/>
    </source>
</evidence>
<keyword evidence="3 11" id="KW-0547">Nucleotide-binding</keyword>
<evidence type="ECO:0000256" key="10">
    <source>
        <dbReference type="PROSITE-ProRule" id="PRU00552"/>
    </source>
</evidence>
<dbReference type="GO" id="GO:0009266">
    <property type="term" value="P:response to temperature stimulus"/>
    <property type="evidence" value="ECO:0007669"/>
    <property type="project" value="UniProtKB-ARBA"/>
</dbReference>
<dbReference type="PROSITE" id="PS51192">
    <property type="entry name" value="HELICASE_ATP_BIND_1"/>
    <property type="match status" value="1"/>
</dbReference>